<dbReference type="GO" id="GO:0005759">
    <property type="term" value="C:mitochondrial matrix"/>
    <property type="evidence" value="ECO:0007669"/>
    <property type="project" value="TreeGrafter"/>
</dbReference>
<keyword evidence="6" id="KW-0378">Hydrolase</keyword>
<dbReference type="PANTHER" id="PTHR48102:SF7">
    <property type="entry name" value="ATP-DEPENDENT CLP PROTEASE ATP-BINDING SUBUNIT CLPX-LIKE, MITOCHONDRIAL"/>
    <property type="match status" value="1"/>
</dbReference>
<dbReference type="NCBIfam" id="TIGR00382">
    <property type="entry name" value="clpX"/>
    <property type="match status" value="1"/>
</dbReference>
<keyword evidence="1" id="KW-0547">Nucleotide-binding</keyword>
<dbReference type="InterPro" id="IPR027417">
    <property type="entry name" value="P-loop_NTPase"/>
</dbReference>
<dbReference type="InterPro" id="IPR003593">
    <property type="entry name" value="AAA+_ATPase"/>
</dbReference>
<dbReference type="FunFam" id="1.10.8.60:FF:000002">
    <property type="entry name" value="ATP-dependent Clp protease ATP-binding subunit ClpX"/>
    <property type="match status" value="1"/>
</dbReference>
<dbReference type="InterPro" id="IPR004487">
    <property type="entry name" value="Clp_protease_ATP-bd_su_ClpX"/>
</dbReference>
<dbReference type="AlphaFoldDB" id="A0A151XGD1"/>
<evidence type="ECO:0000256" key="2">
    <source>
        <dbReference type="ARBA" id="ARBA00022840"/>
    </source>
</evidence>
<dbReference type="GO" id="GO:0005524">
    <property type="term" value="F:ATP binding"/>
    <property type="evidence" value="ECO:0007669"/>
    <property type="project" value="UniProtKB-KW"/>
</dbReference>
<dbReference type="GO" id="GO:0051082">
    <property type="term" value="F:unfolded protein binding"/>
    <property type="evidence" value="ECO:0007669"/>
    <property type="project" value="InterPro"/>
</dbReference>
<feature type="domain" description="AAA+ ATPase" evidence="4">
    <location>
        <begin position="111"/>
        <end position="269"/>
    </location>
</feature>
<keyword evidence="7" id="KW-1185">Reference proteome</keyword>
<name>A0A151XGD1_9HYME</name>
<evidence type="ECO:0000259" key="4">
    <source>
        <dbReference type="SMART" id="SM00382"/>
    </source>
</evidence>
<feature type="domain" description="Clp ATPase C-terminal" evidence="5">
    <location>
        <begin position="331"/>
        <end position="424"/>
    </location>
</feature>
<dbReference type="STRING" id="64791.A0A151XGD1"/>
<proteinExistence type="predicted"/>
<reference evidence="6 7" key="1">
    <citation type="submission" date="2015-09" db="EMBL/GenBank/DDBJ databases">
        <title>Trachymyrmex zeteki WGS genome.</title>
        <authorList>
            <person name="Nygaard S."/>
            <person name="Hu H."/>
            <person name="Boomsma J."/>
            <person name="Zhang G."/>
        </authorList>
    </citation>
    <scope>NUCLEOTIDE SEQUENCE [LARGE SCALE GENOMIC DNA]</scope>
    <source>
        <strain evidence="6">Tzet28-1</strain>
        <tissue evidence="6">Whole body</tissue>
    </source>
</reference>
<dbReference type="GO" id="GO:0008233">
    <property type="term" value="F:peptidase activity"/>
    <property type="evidence" value="ECO:0007669"/>
    <property type="project" value="UniProtKB-KW"/>
</dbReference>
<sequence>YFFVVVLESDSKMSLKKTLETESEQGSYRKLLPPPTEICEYLDSHVVGQEHAKKVLSVAVYNHYKRIYNNQSIKNSQAQINEVNVKSERKENDQLASESAILNKKHRLELTKSNIMLLGPTGSGKTLLARTIADFLDVPFTICDCTTLTQSGYYGDDIDSIIIKLLQNADYIVDRAQVGIIFLDEVDKICVIREKNRDVAGEGVQQELLKMIEGKIMNIPKKNCSRKDEQMLQVDTTNILFVASGAYSGLDKLIARRKSGKDSEFDAKTTIESPDKKATTLPDITNMSLSTEKDIKEKDMLQQVEFRDLINFGMLPEFIGRFSVLVSLHSLDKDMLVRILTEPKNAIVSQYQALFLMDKVKLTFDPHALSAIACLGMEKKTGARGLQAIMESLLLEPMFEIPGSNILSVHITEQCVNGVEKPQYTVRSILNYVKTGPC</sequence>
<dbReference type="SMART" id="SM01086">
    <property type="entry name" value="ClpB_D2-small"/>
    <property type="match status" value="1"/>
</dbReference>
<protein>
    <submittedName>
        <fullName evidence="6">ATP-dependent Clp protease ATP-binding subunit clpX-like, mitochondrial</fullName>
    </submittedName>
</protein>
<dbReference type="InterPro" id="IPR050052">
    <property type="entry name" value="ATP-dep_Clp_protease_ClpX"/>
</dbReference>
<keyword evidence="2 6" id="KW-0067">ATP-binding</keyword>
<dbReference type="InterPro" id="IPR019489">
    <property type="entry name" value="Clp_ATPase_C"/>
</dbReference>
<dbReference type="GO" id="GO:0140662">
    <property type="term" value="F:ATP-dependent protein folding chaperone"/>
    <property type="evidence" value="ECO:0007669"/>
    <property type="project" value="InterPro"/>
</dbReference>
<dbReference type="Pfam" id="PF10431">
    <property type="entry name" value="ClpB_D2-small"/>
    <property type="match status" value="1"/>
</dbReference>
<dbReference type="Gene3D" id="1.10.8.60">
    <property type="match status" value="1"/>
</dbReference>
<evidence type="ECO:0000313" key="7">
    <source>
        <dbReference type="Proteomes" id="UP000075809"/>
    </source>
</evidence>
<dbReference type="InterPro" id="IPR003959">
    <property type="entry name" value="ATPase_AAA_core"/>
</dbReference>
<dbReference type="GO" id="GO:0051603">
    <property type="term" value="P:proteolysis involved in protein catabolic process"/>
    <property type="evidence" value="ECO:0007669"/>
    <property type="project" value="TreeGrafter"/>
</dbReference>
<evidence type="ECO:0000259" key="5">
    <source>
        <dbReference type="SMART" id="SM01086"/>
    </source>
</evidence>
<dbReference type="GO" id="GO:0016887">
    <property type="term" value="F:ATP hydrolysis activity"/>
    <property type="evidence" value="ECO:0007669"/>
    <property type="project" value="InterPro"/>
</dbReference>
<dbReference type="Proteomes" id="UP000075809">
    <property type="component" value="Unassembled WGS sequence"/>
</dbReference>
<evidence type="ECO:0000256" key="1">
    <source>
        <dbReference type="ARBA" id="ARBA00022741"/>
    </source>
</evidence>
<accession>A0A151XGD1</accession>
<gene>
    <name evidence="6" type="ORF">ALC60_01447</name>
</gene>
<dbReference type="Gene3D" id="3.40.50.300">
    <property type="entry name" value="P-loop containing nucleotide triphosphate hydrolases"/>
    <property type="match status" value="1"/>
</dbReference>
<keyword evidence="6" id="KW-0645">Protease</keyword>
<dbReference type="SMART" id="SM00382">
    <property type="entry name" value="AAA"/>
    <property type="match status" value="1"/>
</dbReference>
<feature type="non-terminal residue" evidence="6">
    <location>
        <position position="1"/>
    </location>
</feature>
<keyword evidence="3" id="KW-0175">Coiled coil</keyword>
<evidence type="ECO:0000256" key="3">
    <source>
        <dbReference type="SAM" id="Coils"/>
    </source>
</evidence>
<dbReference type="EMBL" id="KQ982169">
    <property type="protein sequence ID" value="KYQ59462.1"/>
    <property type="molecule type" value="Genomic_DNA"/>
</dbReference>
<feature type="coiled-coil region" evidence="3">
    <location>
        <begin position="73"/>
        <end position="105"/>
    </location>
</feature>
<dbReference type="SUPFAM" id="SSF52540">
    <property type="entry name" value="P-loop containing nucleoside triphosphate hydrolases"/>
    <property type="match status" value="1"/>
</dbReference>
<dbReference type="PANTHER" id="PTHR48102">
    <property type="entry name" value="ATP-DEPENDENT CLP PROTEASE ATP-BINDING SUBUNIT CLPX-LIKE, MITOCHONDRIAL-RELATED"/>
    <property type="match status" value="1"/>
</dbReference>
<evidence type="ECO:0000313" key="6">
    <source>
        <dbReference type="EMBL" id="KYQ59462.1"/>
    </source>
</evidence>
<dbReference type="NCBIfam" id="NF003745">
    <property type="entry name" value="PRK05342.1"/>
    <property type="match status" value="1"/>
</dbReference>
<dbReference type="Pfam" id="PF07724">
    <property type="entry name" value="AAA_2"/>
    <property type="match status" value="1"/>
</dbReference>
<organism evidence="6 7">
    <name type="scientific">Mycetomoellerius zeteki</name>
    <dbReference type="NCBI Taxonomy" id="64791"/>
    <lineage>
        <taxon>Eukaryota</taxon>
        <taxon>Metazoa</taxon>
        <taxon>Ecdysozoa</taxon>
        <taxon>Arthropoda</taxon>
        <taxon>Hexapoda</taxon>
        <taxon>Insecta</taxon>
        <taxon>Pterygota</taxon>
        <taxon>Neoptera</taxon>
        <taxon>Endopterygota</taxon>
        <taxon>Hymenoptera</taxon>
        <taxon>Apocrita</taxon>
        <taxon>Aculeata</taxon>
        <taxon>Formicoidea</taxon>
        <taxon>Formicidae</taxon>
        <taxon>Myrmicinae</taxon>
        <taxon>Mycetomoellerius</taxon>
    </lineage>
</organism>